<name>A0A166CT98_DAUCS</name>
<protein>
    <submittedName>
        <fullName evidence="1">Uncharacterized protein</fullName>
    </submittedName>
</protein>
<dbReference type="EMBL" id="CP093344">
    <property type="protein sequence ID" value="WOG86593.1"/>
    <property type="molecule type" value="Genomic_DNA"/>
</dbReference>
<evidence type="ECO:0000313" key="3">
    <source>
        <dbReference type="Proteomes" id="UP000077755"/>
    </source>
</evidence>
<reference evidence="1" key="1">
    <citation type="journal article" date="2016" name="Nat. Genet.">
        <title>A high-quality carrot genome assembly provides new insights into carotenoid accumulation and asterid genome evolution.</title>
        <authorList>
            <person name="Iorizzo M."/>
            <person name="Ellison S."/>
            <person name="Senalik D."/>
            <person name="Zeng P."/>
            <person name="Satapoomin P."/>
            <person name="Huang J."/>
            <person name="Bowman M."/>
            <person name="Iovene M."/>
            <person name="Sanseverino W."/>
            <person name="Cavagnaro P."/>
            <person name="Yildiz M."/>
            <person name="Macko-Podgorni A."/>
            <person name="Moranska E."/>
            <person name="Grzebelus E."/>
            <person name="Grzebelus D."/>
            <person name="Ashrafi H."/>
            <person name="Zheng Z."/>
            <person name="Cheng S."/>
            <person name="Spooner D."/>
            <person name="Van Deynze A."/>
            <person name="Simon P."/>
        </authorList>
    </citation>
    <scope>NUCLEOTIDE SEQUENCE [LARGE SCALE GENOMIC DNA]</scope>
    <source>
        <tissue evidence="1">Leaf</tissue>
    </source>
</reference>
<keyword evidence="3" id="KW-1185">Reference proteome</keyword>
<evidence type="ECO:0000313" key="1">
    <source>
        <dbReference type="EMBL" id="KZN04304.1"/>
    </source>
</evidence>
<dbReference type="Proteomes" id="UP000077755">
    <property type="component" value="Chromosome 2"/>
</dbReference>
<reference evidence="2" key="2">
    <citation type="submission" date="2022-03" db="EMBL/GenBank/DDBJ databases">
        <title>Draft title - Genomic analysis of global carrot germplasm unveils the trajectory of domestication and the origin of high carotenoid orange carrot.</title>
        <authorList>
            <person name="Iorizzo M."/>
            <person name="Ellison S."/>
            <person name="Senalik D."/>
            <person name="Macko-Podgorni A."/>
            <person name="Grzebelus D."/>
            <person name="Bostan H."/>
            <person name="Rolling W."/>
            <person name="Curaba J."/>
            <person name="Simon P."/>
        </authorList>
    </citation>
    <scope>NUCLEOTIDE SEQUENCE</scope>
    <source>
        <tissue evidence="2">Leaf</tissue>
    </source>
</reference>
<proteinExistence type="predicted"/>
<dbReference type="EMBL" id="LNRQ01000002">
    <property type="protein sequence ID" value="KZN04304.1"/>
    <property type="molecule type" value="Genomic_DNA"/>
</dbReference>
<sequence length="141" mass="16386">MGIFGSTIPEWFTYRLRNHYIFCGHCEFLERKLSGLRSICEGLRLVDFDKLELLVNTYNGGRNFKLSLFDGTNVEIGLDLTAITSGHLVFTFLYPCYFNLEVNPSHMLTYCHDVDIPVQFKRLTELWKSKDTFHVYKGSLS</sequence>
<evidence type="ECO:0000313" key="2">
    <source>
        <dbReference type="EMBL" id="WOG86593.1"/>
    </source>
</evidence>
<organism evidence="1">
    <name type="scientific">Daucus carota subsp. sativus</name>
    <name type="common">Carrot</name>
    <dbReference type="NCBI Taxonomy" id="79200"/>
    <lineage>
        <taxon>Eukaryota</taxon>
        <taxon>Viridiplantae</taxon>
        <taxon>Streptophyta</taxon>
        <taxon>Embryophyta</taxon>
        <taxon>Tracheophyta</taxon>
        <taxon>Spermatophyta</taxon>
        <taxon>Magnoliopsida</taxon>
        <taxon>eudicotyledons</taxon>
        <taxon>Gunneridae</taxon>
        <taxon>Pentapetalae</taxon>
        <taxon>asterids</taxon>
        <taxon>campanulids</taxon>
        <taxon>Apiales</taxon>
        <taxon>Apiaceae</taxon>
        <taxon>Apioideae</taxon>
        <taxon>Scandiceae</taxon>
        <taxon>Daucinae</taxon>
        <taxon>Daucus</taxon>
        <taxon>Daucus sect. Daucus</taxon>
    </lineage>
</organism>
<dbReference type="AlphaFoldDB" id="A0A166CT98"/>
<gene>
    <name evidence="1" type="ORF">DCAR_005141</name>
    <name evidence="2" type="ORF">DCAR_0205808</name>
</gene>
<dbReference type="Gramene" id="KZN04304">
    <property type="protein sequence ID" value="KZN04304"/>
    <property type="gene ID" value="DCAR_005141"/>
</dbReference>
<accession>A0A166CT98</accession>